<dbReference type="EMBL" id="BQXS01010934">
    <property type="protein sequence ID" value="GKT35153.1"/>
    <property type="molecule type" value="Genomic_DNA"/>
</dbReference>
<keyword evidence="4" id="KW-1185">Reference proteome</keyword>
<protein>
    <recommendedName>
        <fullName evidence="2">CKK domain-containing protein</fullName>
    </recommendedName>
</protein>
<feature type="domain" description="CKK" evidence="2">
    <location>
        <begin position="221"/>
        <end position="368"/>
    </location>
</feature>
<dbReference type="InterPro" id="IPR014797">
    <property type="entry name" value="CKK_CAMSAP"/>
</dbReference>
<sequence>MLEQQSLEINKRMRELEEKMEKFEAEKIREEEIHDMSESKSDDFSDSGMGNINVRTEDGGYAMEVLMSPPHSLAVEQRKEVKRKAIAQRLRDTPLSIRAKERRRMRVEPIVPSSEPATHTAEPHSFTPATPSTVQHSSRKDLQRDRSWEHATPMQVSREPKMDVASTHQTKDISESLRQPSLVSEGPQHNSVATTPAQHAASTPNHFSRLPSSIATHSPPSKKVYLPSSTCDNSGVVRSALKNTVLASHVMSAALEDALIALKDEGRKEAVRRGGDQALHTARLSKTRGHFIIAFRNKRSLQYLGLFIIDSSNGMLRRISGKGPASVDQSKVSEAFKYDSGAREFKVLGTNKISSTVSGVVWRGMSKK</sequence>
<dbReference type="InterPro" id="IPR011033">
    <property type="entry name" value="PRC_barrel-like_sf"/>
</dbReference>
<feature type="compositionally biased region" description="Polar residues" evidence="1">
    <location>
        <begin position="176"/>
        <end position="219"/>
    </location>
</feature>
<accession>A0ABQ5KRP7</accession>
<evidence type="ECO:0000259" key="2">
    <source>
        <dbReference type="PROSITE" id="PS51508"/>
    </source>
</evidence>
<evidence type="ECO:0000256" key="1">
    <source>
        <dbReference type="SAM" id="MobiDB-lite"/>
    </source>
</evidence>
<feature type="compositionally biased region" description="Basic and acidic residues" evidence="1">
    <location>
        <begin position="29"/>
        <end position="43"/>
    </location>
</feature>
<name>A0ABQ5KRP7_9EUKA</name>
<organism evidence="3 4">
    <name type="scientific">Aduncisulcus paluster</name>
    <dbReference type="NCBI Taxonomy" id="2918883"/>
    <lineage>
        <taxon>Eukaryota</taxon>
        <taxon>Metamonada</taxon>
        <taxon>Carpediemonas-like organisms</taxon>
        <taxon>Aduncisulcus</taxon>
    </lineage>
</organism>
<dbReference type="Pfam" id="PF08683">
    <property type="entry name" value="CAMSAP_CKK"/>
    <property type="match status" value="1"/>
</dbReference>
<reference evidence="3" key="1">
    <citation type="submission" date="2022-03" db="EMBL/GenBank/DDBJ databases">
        <title>Draft genome sequence of Aduncisulcus paluster, a free-living microaerophilic Fornicata.</title>
        <authorList>
            <person name="Yuyama I."/>
            <person name="Kume K."/>
            <person name="Tamura T."/>
            <person name="Inagaki Y."/>
            <person name="Hashimoto T."/>
        </authorList>
    </citation>
    <scope>NUCLEOTIDE SEQUENCE</scope>
    <source>
        <strain evidence="3">NY0171</strain>
    </source>
</reference>
<feature type="region of interest" description="Disordered" evidence="1">
    <location>
        <begin position="93"/>
        <end position="227"/>
    </location>
</feature>
<proteinExistence type="predicted"/>
<feature type="compositionally biased region" description="Polar residues" evidence="1">
    <location>
        <begin position="127"/>
        <end position="136"/>
    </location>
</feature>
<feature type="compositionally biased region" description="Basic and acidic residues" evidence="1">
    <location>
        <begin position="138"/>
        <end position="149"/>
    </location>
</feature>
<dbReference type="Proteomes" id="UP001057375">
    <property type="component" value="Unassembled WGS sequence"/>
</dbReference>
<gene>
    <name evidence="3" type="ORF">ADUPG1_008369</name>
</gene>
<evidence type="ECO:0000313" key="3">
    <source>
        <dbReference type="EMBL" id="GKT35153.1"/>
    </source>
</evidence>
<dbReference type="Gene3D" id="3.10.20.360">
    <property type="entry name" value="CKK domain"/>
    <property type="match status" value="1"/>
</dbReference>
<dbReference type="InterPro" id="IPR038209">
    <property type="entry name" value="CKK_dom_sf"/>
</dbReference>
<dbReference type="SMART" id="SM01051">
    <property type="entry name" value="CAMSAP_CKK"/>
    <property type="match status" value="1"/>
</dbReference>
<dbReference type="SUPFAM" id="SSF50346">
    <property type="entry name" value="PRC-barrel domain"/>
    <property type="match status" value="1"/>
</dbReference>
<feature type="region of interest" description="Disordered" evidence="1">
    <location>
        <begin position="29"/>
        <end position="49"/>
    </location>
</feature>
<evidence type="ECO:0000313" key="4">
    <source>
        <dbReference type="Proteomes" id="UP001057375"/>
    </source>
</evidence>
<dbReference type="PROSITE" id="PS51508">
    <property type="entry name" value="CKK"/>
    <property type="match status" value="1"/>
</dbReference>
<comment type="caution">
    <text evidence="3">The sequence shown here is derived from an EMBL/GenBank/DDBJ whole genome shotgun (WGS) entry which is preliminary data.</text>
</comment>